<name>A0A067MPU0_BOTB1</name>
<accession>A0A067MPU0</accession>
<evidence type="ECO:0000256" key="1">
    <source>
        <dbReference type="SAM" id="MobiDB-lite"/>
    </source>
</evidence>
<dbReference type="InParanoid" id="A0A067MPU0"/>
<evidence type="ECO:0000313" key="3">
    <source>
        <dbReference type="Proteomes" id="UP000027195"/>
    </source>
</evidence>
<dbReference type="Proteomes" id="UP000027195">
    <property type="component" value="Unassembled WGS sequence"/>
</dbReference>
<sequence>MISTADPYHALAVFLFADLSTYKGPVPDFQSILSQVQGSSATAPTSITKAMPSICVPPPDVSEDEEAQFASLDKFTRKLVLSIDESDTFLRPTPQSVTTPLSEYWTPPASPLSPAPSYTSIQSAFDIDEGVSPTSETTSYDLPFASETKGKDKEVAPVSIMPSSRSSLAVPAISLNPSTESAADGPSGLHPTTFGVSNYSTIWTPEWTAIAPGARKHPDWIYKAPALYLPHGF</sequence>
<feature type="region of interest" description="Disordered" evidence="1">
    <location>
        <begin position="129"/>
        <end position="148"/>
    </location>
</feature>
<dbReference type="AlphaFoldDB" id="A0A067MPU0"/>
<dbReference type="HOGENOM" id="CLU_1189740_0_0_1"/>
<keyword evidence="3" id="KW-1185">Reference proteome</keyword>
<evidence type="ECO:0000313" key="2">
    <source>
        <dbReference type="EMBL" id="KDQ16725.1"/>
    </source>
</evidence>
<dbReference type="EMBL" id="KL198026">
    <property type="protein sequence ID" value="KDQ16725.1"/>
    <property type="molecule type" value="Genomic_DNA"/>
</dbReference>
<gene>
    <name evidence="2" type="ORF">BOTBODRAFT_172833</name>
</gene>
<reference evidence="3" key="1">
    <citation type="journal article" date="2014" name="Proc. Natl. Acad. Sci. U.S.A.">
        <title>Extensive sampling of basidiomycete genomes demonstrates inadequacy of the white-rot/brown-rot paradigm for wood decay fungi.</title>
        <authorList>
            <person name="Riley R."/>
            <person name="Salamov A.A."/>
            <person name="Brown D.W."/>
            <person name="Nagy L.G."/>
            <person name="Floudas D."/>
            <person name="Held B.W."/>
            <person name="Levasseur A."/>
            <person name="Lombard V."/>
            <person name="Morin E."/>
            <person name="Otillar R."/>
            <person name="Lindquist E.A."/>
            <person name="Sun H."/>
            <person name="LaButti K.M."/>
            <person name="Schmutz J."/>
            <person name="Jabbour D."/>
            <person name="Luo H."/>
            <person name="Baker S.E."/>
            <person name="Pisabarro A.G."/>
            <person name="Walton J.D."/>
            <person name="Blanchette R.A."/>
            <person name="Henrissat B."/>
            <person name="Martin F."/>
            <person name="Cullen D."/>
            <person name="Hibbett D.S."/>
            <person name="Grigoriev I.V."/>
        </authorList>
    </citation>
    <scope>NUCLEOTIDE SEQUENCE [LARGE SCALE GENOMIC DNA]</scope>
    <source>
        <strain evidence="3">FD-172 SS1</strain>
    </source>
</reference>
<proteinExistence type="predicted"/>
<organism evidence="2 3">
    <name type="scientific">Botryobasidium botryosum (strain FD-172 SS1)</name>
    <dbReference type="NCBI Taxonomy" id="930990"/>
    <lineage>
        <taxon>Eukaryota</taxon>
        <taxon>Fungi</taxon>
        <taxon>Dikarya</taxon>
        <taxon>Basidiomycota</taxon>
        <taxon>Agaricomycotina</taxon>
        <taxon>Agaricomycetes</taxon>
        <taxon>Cantharellales</taxon>
        <taxon>Botryobasidiaceae</taxon>
        <taxon>Botryobasidium</taxon>
    </lineage>
</organism>
<protein>
    <submittedName>
        <fullName evidence="2">Uncharacterized protein</fullName>
    </submittedName>
</protein>